<reference evidence="4" key="1">
    <citation type="journal article" date="2019" name="Int. J. Syst. Evol. Microbiol.">
        <title>The Global Catalogue of Microorganisms (GCM) 10K type strain sequencing project: providing services to taxonomists for standard genome sequencing and annotation.</title>
        <authorList>
            <consortium name="The Broad Institute Genomics Platform"/>
            <consortium name="The Broad Institute Genome Sequencing Center for Infectious Disease"/>
            <person name="Wu L."/>
            <person name="Ma J."/>
        </authorList>
    </citation>
    <scope>NUCLEOTIDE SEQUENCE [LARGE SCALE GENOMIC DNA]</scope>
    <source>
        <strain evidence="4">JCM 17066</strain>
    </source>
</reference>
<keyword evidence="3" id="KW-0418">Kinase</keyword>
<keyword evidence="3" id="KW-0808">Transferase</keyword>
<feature type="transmembrane region" description="Helical" evidence="1">
    <location>
        <begin position="58"/>
        <end position="83"/>
    </location>
</feature>
<feature type="domain" description="Signal transduction histidine kinase internal region" evidence="2">
    <location>
        <begin position="161"/>
        <end position="239"/>
    </location>
</feature>
<dbReference type="RefSeq" id="WP_378997643.1">
    <property type="nucleotide sequence ID" value="NZ_JBHSMT010000014.1"/>
</dbReference>
<comment type="caution">
    <text evidence="3">The sequence shown here is derived from an EMBL/GenBank/DDBJ whole genome shotgun (WGS) entry which is preliminary data.</text>
</comment>
<keyword evidence="4" id="KW-1185">Reference proteome</keyword>
<evidence type="ECO:0000256" key="1">
    <source>
        <dbReference type="SAM" id="Phobius"/>
    </source>
</evidence>
<dbReference type="PANTHER" id="PTHR34220:SF7">
    <property type="entry name" value="SENSOR HISTIDINE KINASE YPDA"/>
    <property type="match status" value="1"/>
</dbReference>
<protein>
    <submittedName>
        <fullName evidence="3">Sensor histidine kinase</fullName>
        <ecNumber evidence="3">2.7.13.3</ecNumber>
    </submittedName>
</protein>
<evidence type="ECO:0000313" key="3">
    <source>
        <dbReference type="EMBL" id="MFC5474540.1"/>
    </source>
</evidence>
<dbReference type="EC" id="2.7.13.3" evidence="3"/>
<keyword evidence="1" id="KW-0472">Membrane</keyword>
<feature type="transmembrane region" description="Helical" evidence="1">
    <location>
        <begin position="131"/>
        <end position="147"/>
    </location>
</feature>
<evidence type="ECO:0000259" key="2">
    <source>
        <dbReference type="Pfam" id="PF06580"/>
    </source>
</evidence>
<sequence length="370" mass="41362">MSSPNPPDNTAAQQPSEVVIPDCCNLGVAFRTLMAVNLGMMINALLRMDNLSTALLSFIEHSGLVEATCFLSLFMLCCLQRVAHAIPVWGQRLLCAAVPAVLTIIVMRLLYEFGWFLSGFSQLSAGEGMPLAALVAALFGIVLQHYFELRAKAFSPVLVEARLQALQARIRPHFLFNSLNAVLSLIRTEPRRAEAALEDLADLIRVLMRDGSVMTTLEKEIRLCRQYLSIEKIRLGDRLKMQWERDGISDETIYRAQVPTLLLQPLIENAVHYGVEPSTGPALIRIQLSRSLDRIEIVITNPYNPYRGKGVTALPEGNQMALDNIRERLSLLYDVEGQLTTATTLGQFEVRVRFPYVKAALNTPKKNKQR</sequence>
<dbReference type="InterPro" id="IPR010559">
    <property type="entry name" value="Sig_transdc_His_kin_internal"/>
</dbReference>
<dbReference type="Pfam" id="PF06580">
    <property type="entry name" value="His_kinase"/>
    <property type="match status" value="1"/>
</dbReference>
<organism evidence="3 4">
    <name type="scientific">Paraherbaspirillum soli</name>
    <dbReference type="NCBI Taxonomy" id="631222"/>
    <lineage>
        <taxon>Bacteria</taxon>
        <taxon>Pseudomonadati</taxon>
        <taxon>Pseudomonadota</taxon>
        <taxon>Betaproteobacteria</taxon>
        <taxon>Burkholderiales</taxon>
        <taxon>Oxalobacteraceae</taxon>
        <taxon>Paraherbaspirillum</taxon>
    </lineage>
</organism>
<dbReference type="Proteomes" id="UP001596045">
    <property type="component" value="Unassembled WGS sequence"/>
</dbReference>
<dbReference type="EMBL" id="JBHSMT010000014">
    <property type="protein sequence ID" value="MFC5474540.1"/>
    <property type="molecule type" value="Genomic_DNA"/>
</dbReference>
<dbReference type="GO" id="GO:0004673">
    <property type="term" value="F:protein histidine kinase activity"/>
    <property type="evidence" value="ECO:0007669"/>
    <property type="project" value="UniProtKB-EC"/>
</dbReference>
<accession>A0ABW0M8K4</accession>
<name>A0ABW0M8K4_9BURK</name>
<dbReference type="InterPro" id="IPR036890">
    <property type="entry name" value="HATPase_C_sf"/>
</dbReference>
<dbReference type="PANTHER" id="PTHR34220">
    <property type="entry name" value="SENSOR HISTIDINE KINASE YPDA"/>
    <property type="match status" value="1"/>
</dbReference>
<feature type="transmembrane region" description="Helical" evidence="1">
    <location>
        <begin position="89"/>
        <end position="111"/>
    </location>
</feature>
<gene>
    <name evidence="3" type="ORF">ACFPM8_11290</name>
</gene>
<keyword evidence="1" id="KW-0812">Transmembrane</keyword>
<dbReference type="InterPro" id="IPR050640">
    <property type="entry name" value="Bact_2-comp_sensor_kinase"/>
</dbReference>
<evidence type="ECO:0000313" key="4">
    <source>
        <dbReference type="Proteomes" id="UP001596045"/>
    </source>
</evidence>
<proteinExistence type="predicted"/>
<dbReference type="Gene3D" id="3.30.565.10">
    <property type="entry name" value="Histidine kinase-like ATPase, C-terminal domain"/>
    <property type="match status" value="1"/>
</dbReference>
<keyword evidence="1" id="KW-1133">Transmembrane helix</keyword>